<gene>
    <name evidence="2" type="ORF">DLD99_18850</name>
</gene>
<evidence type="ECO:0000313" key="2">
    <source>
        <dbReference type="EMBL" id="AXI62446.1"/>
    </source>
</evidence>
<feature type="domain" description="PepSY" evidence="1">
    <location>
        <begin position="47"/>
        <end position="105"/>
    </location>
</feature>
<sequence>MKLFLPYSSTRATGLLALALVTFCSVTLARDLNQDEALRLRQQGVILPLEQVLHNAMERYPGAKLLEAELEEKHDVYIYEIELLTAAGEARELHFEAATGRLLKDKED</sequence>
<protein>
    <submittedName>
        <fullName evidence="2">Peptidase</fullName>
    </submittedName>
</protein>
<accession>A0A345RT30</accession>
<dbReference type="AlphaFoldDB" id="A0A345RT30"/>
<evidence type="ECO:0000313" key="3">
    <source>
        <dbReference type="Proteomes" id="UP000253720"/>
    </source>
</evidence>
<evidence type="ECO:0000259" key="1">
    <source>
        <dbReference type="Pfam" id="PF03413"/>
    </source>
</evidence>
<name>A0A345RT30_9PSED</name>
<proteinExistence type="predicted"/>
<dbReference type="EMBL" id="CP029608">
    <property type="protein sequence ID" value="AXI62446.1"/>
    <property type="molecule type" value="Genomic_DNA"/>
</dbReference>
<keyword evidence="3" id="KW-1185">Reference proteome</keyword>
<dbReference type="Proteomes" id="UP000253720">
    <property type="component" value="Chromosome"/>
</dbReference>
<dbReference type="Gene3D" id="3.10.450.40">
    <property type="match status" value="1"/>
</dbReference>
<dbReference type="Pfam" id="PF03413">
    <property type="entry name" value="PepSY"/>
    <property type="match status" value="1"/>
</dbReference>
<organism evidence="2 3">
    <name type="scientific">Pseudomonas kribbensis</name>
    <dbReference type="NCBI Taxonomy" id="1628086"/>
    <lineage>
        <taxon>Bacteria</taxon>
        <taxon>Pseudomonadati</taxon>
        <taxon>Pseudomonadota</taxon>
        <taxon>Gammaproteobacteria</taxon>
        <taxon>Pseudomonadales</taxon>
        <taxon>Pseudomonadaceae</taxon>
        <taxon>Pseudomonas</taxon>
    </lineage>
</organism>
<dbReference type="KEGG" id="pke:DLD99_18850"/>
<dbReference type="InterPro" id="IPR025711">
    <property type="entry name" value="PepSY"/>
</dbReference>
<reference evidence="2 3" key="1">
    <citation type="submission" date="2018-05" db="EMBL/GenBank/DDBJ databases">
        <title>Complete genome sequence of Pseudomonas kribbensis 46-2(T).</title>
        <authorList>
            <person name="Jeong H."/>
            <person name="Lee S.-G."/>
            <person name="Rha E."/>
            <person name="Kim H."/>
        </authorList>
    </citation>
    <scope>NUCLEOTIDE SEQUENCE [LARGE SCALE GENOMIC DNA]</scope>
    <source>
        <strain evidence="2 3">46-2</strain>
    </source>
</reference>
<dbReference type="RefSeq" id="WP_114884227.1">
    <property type="nucleotide sequence ID" value="NZ_CP029608.1"/>
</dbReference>